<reference evidence="1 2" key="1">
    <citation type="submission" date="2020-01" db="EMBL/GenBank/DDBJ databases">
        <authorList>
            <person name="Gulvik C.A."/>
            <person name="Batra D.G."/>
        </authorList>
    </citation>
    <scope>NUCLEOTIDE SEQUENCE [LARGE SCALE GENOMIC DNA]</scope>
    <source>
        <strain evidence="1 2">W9323</strain>
    </source>
</reference>
<protein>
    <submittedName>
        <fullName evidence="1">Uncharacterized protein</fullName>
    </submittedName>
</protein>
<dbReference type="Gene3D" id="2.60.40.2850">
    <property type="match status" value="1"/>
</dbReference>
<name>A0A7D3XKL9_9BACL</name>
<evidence type="ECO:0000313" key="2">
    <source>
        <dbReference type="Proteomes" id="UP000503088"/>
    </source>
</evidence>
<dbReference type="Proteomes" id="UP000503088">
    <property type="component" value="Chromosome"/>
</dbReference>
<proteinExistence type="predicted"/>
<gene>
    <name evidence="1" type="ORF">GXN76_13365</name>
</gene>
<dbReference type="EMBL" id="CP048104">
    <property type="protein sequence ID" value="QKG86064.1"/>
    <property type="molecule type" value="Genomic_DNA"/>
</dbReference>
<dbReference type="RefSeq" id="WP_173225681.1">
    <property type="nucleotide sequence ID" value="NZ_CP048104.1"/>
</dbReference>
<dbReference type="KEGG" id="kpul:GXN76_13365"/>
<sequence length="66" mass="7824">MRGKKYFGVVPNVYSKYKHYTKEGRASVVNGLGEYDRSRYMPKDVFGEAREVWTIQGTNKAYYNYR</sequence>
<dbReference type="InterPro" id="IPR006540">
    <property type="entry name" value="Lactococcin_972"/>
</dbReference>
<organism evidence="1 2">
    <name type="scientific">Kroppenstedtia pulmonis</name>
    <dbReference type="NCBI Taxonomy" id="1380685"/>
    <lineage>
        <taxon>Bacteria</taxon>
        <taxon>Bacillati</taxon>
        <taxon>Bacillota</taxon>
        <taxon>Bacilli</taxon>
        <taxon>Bacillales</taxon>
        <taxon>Thermoactinomycetaceae</taxon>
        <taxon>Kroppenstedtia</taxon>
    </lineage>
</organism>
<dbReference type="AlphaFoldDB" id="A0A7D3XKL9"/>
<keyword evidence="2" id="KW-1185">Reference proteome</keyword>
<dbReference type="Pfam" id="PF09683">
    <property type="entry name" value="Lactococcin_972"/>
    <property type="match status" value="1"/>
</dbReference>
<accession>A0A7D3XKL9</accession>
<evidence type="ECO:0000313" key="1">
    <source>
        <dbReference type="EMBL" id="QKG86064.1"/>
    </source>
</evidence>